<reference evidence="1" key="1">
    <citation type="journal article" date="2012" name="Mol. Plant Microbe Interact.">
        <title>A highly conserved effector in Fusarium oxysporum is required for full virulence on Arabidopsis.</title>
        <authorList>
            <person name="Thatcher L.F."/>
            <person name="Gardiner D.M."/>
            <person name="Kazan K."/>
            <person name="Manners J."/>
        </authorList>
    </citation>
    <scope>NUCLEOTIDE SEQUENCE [LARGE SCALE GENOMIC DNA]</scope>
    <source>
        <strain evidence="1">Fo5176</strain>
    </source>
</reference>
<organism evidence="1">
    <name type="scientific">Fusarium oxysporum (strain Fo5176)</name>
    <name type="common">Fusarium vascular wilt</name>
    <dbReference type="NCBI Taxonomy" id="660025"/>
    <lineage>
        <taxon>Eukaryota</taxon>
        <taxon>Fungi</taxon>
        <taxon>Dikarya</taxon>
        <taxon>Ascomycota</taxon>
        <taxon>Pezizomycotina</taxon>
        <taxon>Sordariomycetes</taxon>
        <taxon>Hypocreomycetidae</taxon>
        <taxon>Hypocreales</taxon>
        <taxon>Nectriaceae</taxon>
        <taxon>Fusarium</taxon>
        <taxon>Fusarium oxysporum species complex</taxon>
    </lineage>
</organism>
<proteinExistence type="predicted"/>
<protein>
    <submittedName>
        <fullName evidence="1">Uncharacterized protein</fullName>
    </submittedName>
</protein>
<evidence type="ECO:0000313" key="1">
    <source>
        <dbReference type="EMBL" id="EGU79061.1"/>
    </source>
</evidence>
<comment type="caution">
    <text evidence="1">The sequence shown here is derived from an EMBL/GenBank/DDBJ whole genome shotgun (WGS) entry which is preliminary data.</text>
</comment>
<gene>
    <name evidence="1" type="ORF">FOXB_10490</name>
</gene>
<dbReference type="EMBL" id="AFQF01002717">
    <property type="protein sequence ID" value="EGU79061.1"/>
    <property type="molecule type" value="Genomic_DNA"/>
</dbReference>
<sequence length="23" mass="2486">MSKGQLLRPASRQPATCLLTVKS</sequence>
<dbReference type="AlphaFoldDB" id="F9FVQ9"/>
<accession>F9FVQ9</accession>
<name>F9FVQ9_FUSOF</name>